<organism evidence="1 2">
    <name type="scientific">Candidatus Methylacidithermus pantelleriae</name>
    <dbReference type="NCBI Taxonomy" id="2744239"/>
    <lineage>
        <taxon>Bacteria</taxon>
        <taxon>Pseudomonadati</taxon>
        <taxon>Verrucomicrobiota</taxon>
        <taxon>Methylacidiphilae</taxon>
        <taxon>Methylacidiphilales</taxon>
        <taxon>Methylacidiphilaceae</taxon>
        <taxon>Candidatus Methylacidithermus</taxon>
    </lineage>
</organism>
<proteinExistence type="predicted"/>
<dbReference type="Proteomes" id="UP000663859">
    <property type="component" value="Unassembled WGS sequence"/>
</dbReference>
<comment type="caution">
    <text evidence="1">The sequence shown here is derived from an EMBL/GenBank/DDBJ whole genome shotgun (WGS) entry which is preliminary data.</text>
</comment>
<dbReference type="AlphaFoldDB" id="A0A8J2BUA8"/>
<name>A0A8J2BUA8_9BACT</name>
<dbReference type="RefSeq" id="WP_174583352.1">
    <property type="nucleotide sequence ID" value="NZ_CAJNOB010000024.1"/>
</dbReference>
<protein>
    <submittedName>
        <fullName evidence="1">Uncharacterized protein</fullName>
    </submittedName>
</protein>
<sequence length="169" mass="19110">MKTSSLILLSLLLGFLLQLPGCFSQHEKSHFRSTRTPRDCPIPDRDRFILTYAATANTALGDTLTFDSAKEEEIEELEQAEKELLPTKKNRHLLSVKHINCESIAKEAQLALRLAPSKNFDGLCCVETVVEWDAGEPYRKEDLRYVHVVKTFIAAKNAEGDWVVIHASR</sequence>
<reference evidence="1" key="1">
    <citation type="submission" date="2021-02" db="EMBL/GenBank/DDBJ databases">
        <authorList>
            <person name="Cremers G."/>
            <person name="Picone N."/>
        </authorList>
    </citation>
    <scope>NUCLEOTIDE SEQUENCE</scope>
    <source>
        <strain evidence="1">PQ17</strain>
    </source>
</reference>
<evidence type="ECO:0000313" key="2">
    <source>
        <dbReference type="Proteomes" id="UP000663859"/>
    </source>
</evidence>
<gene>
    <name evidence="1" type="ORF">MPNT_300016</name>
</gene>
<keyword evidence="2" id="KW-1185">Reference proteome</keyword>
<evidence type="ECO:0000313" key="1">
    <source>
        <dbReference type="EMBL" id="CAF0699846.1"/>
    </source>
</evidence>
<dbReference type="EMBL" id="CAJNOB010000024">
    <property type="protein sequence ID" value="CAF0699846.1"/>
    <property type="molecule type" value="Genomic_DNA"/>
</dbReference>
<accession>A0A8J2BUA8</accession>